<dbReference type="EMBL" id="LUUK01000023">
    <property type="protein sequence ID" value="OAI27008.1"/>
    <property type="molecule type" value="Genomic_DNA"/>
</dbReference>
<dbReference type="GO" id="GO:0007165">
    <property type="term" value="P:signal transduction"/>
    <property type="evidence" value="ECO:0007669"/>
    <property type="project" value="InterPro"/>
</dbReference>
<dbReference type="OrthoDB" id="6883655at2"/>
<dbReference type="RefSeq" id="WP_064024531.1">
    <property type="nucleotide sequence ID" value="NZ_LUUK01000023.1"/>
</dbReference>
<proteinExistence type="predicted"/>
<dbReference type="PROSITE" id="PS50104">
    <property type="entry name" value="TIR"/>
    <property type="match status" value="1"/>
</dbReference>
<gene>
    <name evidence="2" type="ORF">A1355_01295</name>
</gene>
<dbReference type="Gene3D" id="3.40.50.10140">
    <property type="entry name" value="Toll/interleukin-1 receptor homology (TIR) domain"/>
    <property type="match status" value="1"/>
</dbReference>
<keyword evidence="3" id="KW-1185">Reference proteome</keyword>
<dbReference type="Proteomes" id="UP000077628">
    <property type="component" value="Unassembled WGS sequence"/>
</dbReference>
<reference evidence="3" key="1">
    <citation type="submission" date="2016-03" db="EMBL/GenBank/DDBJ databases">
        <authorList>
            <person name="Heylen K."/>
            <person name="De Vos P."/>
            <person name="Vekeman B."/>
        </authorList>
    </citation>
    <scope>NUCLEOTIDE SEQUENCE [LARGE SCALE GENOMIC DNA]</scope>
    <source>
        <strain evidence="3">R-45383</strain>
    </source>
</reference>
<evidence type="ECO:0000313" key="3">
    <source>
        <dbReference type="Proteomes" id="UP000077628"/>
    </source>
</evidence>
<dbReference type="SMART" id="SM00255">
    <property type="entry name" value="TIR"/>
    <property type="match status" value="1"/>
</dbReference>
<dbReference type="AlphaFoldDB" id="A0A177P9J6"/>
<dbReference type="InterPro" id="IPR035897">
    <property type="entry name" value="Toll_tir_struct_dom_sf"/>
</dbReference>
<protein>
    <submittedName>
        <fullName evidence="2">Molecular chaperone Tir</fullName>
    </submittedName>
</protein>
<dbReference type="Pfam" id="PF13676">
    <property type="entry name" value="TIR_2"/>
    <property type="match status" value="1"/>
</dbReference>
<evidence type="ECO:0000313" key="2">
    <source>
        <dbReference type="EMBL" id="OAI27008.1"/>
    </source>
</evidence>
<comment type="caution">
    <text evidence="2">The sequence shown here is derived from an EMBL/GenBank/DDBJ whole genome shotgun (WGS) entry which is preliminary data.</text>
</comment>
<feature type="domain" description="TIR" evidence="1">
    <location>
        <begin position="1"/>
        <end position="131"/>
    </location>
</feature>
<dbReference type="SUPFAM" id="SSF52200">
    <property type="entry name" value="Toll/Interleukin receptor TIR domain"/>
    <property type="match status" value="1"/>
</dbReference>
<sequence length="291" mass="32975">MKLSVFLSHNHRDKSFVRKLARDLESHSIRFWLDEAEMKVGDSLIQKIREGIDSVDFFAVILSTNSIDAPWVVNELDVAMNYQIGGKPIKVLPIMLEECDPPGFLVGKLYADFKNETEYDDSFKKLVNSMGVVFNPTALRNEPSRENLGTSIDRAISINLPLMSKPFYRPFQYMGMPIPRAEEEVGAKSNKIGNIIVENEECKMLLEAEGNFISYVQVDIKRTAPHLQSQEFDSVPILGVLSIGVSELELVRKQTHFHTYYDHRKRLKVGVSCAYDGAPISESFSSKNYGM</sequence>
<dbReference type="STRING" id="702114.A1355_01295"/>
<organism evidence="2 3">
    <name type="scientific">Methylomonas koyamae</name>
    <dbReference type="NCBI Taxonomy" id="702114"/>
    <lineage>
        <taxon>Bacteria</taxon>
        <taxon>Pseudomonadati</taxon>
        <taxon>Pseudomonadota</taxon>
        <taxon>Gammaproteobacteria</taxon>
        <taxon>Methylococcales</taxon>
        <taxon>Methylococcaceae</taxon>
        <taxon>Methylomonas</taxon>
    </lineage>
</organism>
<dbReference type="InterPro" id="IPR000157">
    <property type="entry name" value="TIR_dom"/>
</dbReference>
<evidence type="ECO:0000259" key="1">
    <source>
        <dbReference type="PROSITE" id="PS50104"/>
    </source>
</evidence>
<name>A0A177P9J6_9GAMM</name>
<accession>A0A177P9J6</accession>